<organism evidence="8 9">
    <name type="scientific">Embleya hyalina</name>
    <dbReference type="NCBI Taxonomy" id="516124"/>
    <lineage>
        <taxon>Bacteria</taxon>
        <taxon>Bacillati</taxon>
        <taxon>Actinomycetota</taxon>
        <taxon>Actinomycetes</taxon>
        <taxon>Kitasatosporales</taxon>
        <taxon>Streptomycetaceae</taxon>
        <taxon>Embleya</taxon>
    </lineage>
</organism>
<sequence length="378" mass="38288">MTSTSGTLISEPPPAVAAPEPVERRRPRLADLGTPLLYLLSLSTALALAGLLIALVGQSPWDAANAMYDGSLADGAAIGQSIDQAAPLLLVAVGSVIAARAGIFNIGQEGQLLVGAAVGAAIALFTPGPGPLVLILALLGAAVGGALWAGIAALLFYWRGVAVVISTLLLIFVANQAVSYAVNSPSLLREKAVAGQVTTSQTDMLAESVWLPRIGEYPDFNIGAGIFVALVLAVGTSLVLVRTRLGFRLRMLGLNPKAAHRAGVGAVLVGGGALLASGAFAGLAGGVMLTGNGHRMQDGFADNVGFDGLLVALVARDKPMLAVPVALFFGALRAGGGFLSATGVPRYIVAVVTALMVLATVFPAAYAEVRRRRTAGAA</sequence>
<feature type="transmembrane region" description="Helical" evidence="7">
    <location>
        <begin position="220"/>
        <end position="241"/>
    </location>
</feature>
<dbReference type="Proteomes" id="UP000286931">
    <property type="component" value="Unassembled WGS sequence"/>
</dbReference>
<keyword evidence="4 7" id="KW-1133">Transmembrane helix</keyword>
<evidence type="ECO:0000313" key="8">
    <source>
        <dbReference type="EMBL" id="GCD96560.1"/>
    </source>
</evidence>
<proteinExistence type="predicted"/>
<feature type="transmembrane region" description="Helical" evidence="7">
    <location>
        <begin position="110"/>
        <end position="126"/>
    </location>
</feature>
<feature type="transmembrane region" description="Helical" evidence="7">
    <location>
        <begin position="262"/>
        <end position="287"/>
    </location>
</feature>
<gene>
    <name evidence="8" type="ORF">EHYA_04247</name>
</gene>
<dbReference type="CDD" id="cd06580">
    <property type="entry name" value="TM_PBP1_transp_TpRbsC_like"/>
    <property type="match status" value="1"/>
</dbReference>
<dbReference type="GO" id="GO:0022857">
    <property type="term" value="F:transmembrane transporter activity"/>
    <property type="evidence" value="ECO:0007669"/>
    <property type="project" value="InterPro"/>
</dbReference>
<feature type="transmembrane region" description="Helical" evidence="7">
    <location>
        <begin position="77"/>
        <end position="98"/>
    </location>
</feature>
<dbReference type="EMBL" id="BIFH01000021">
    <property type="protein sequence ID" value="GCD96560.1"/>
    <property type="molecule type" value="Genomic_DNA"/>
</dbReference>
<dbReference type="InterPro" id="IPR001851">
    <property type="entry name" value="ABC_transp_permease"/>
</dbReference>
<accession>A0A401YPN9</accession>
<keyword evidence="5 7" id="KW-0472">Membrane</keyword>
<evidence type="ECO:0000313" key="9">
    <source>
        <dbReference type="Proteomes" id="UP000286931"/>
    </source>
</evidence>
<comment type="subcellular location">
    <subcellularLocation>
        <location evidence="1">Cell membrane</location>
        <topology evidence="1">Multi-pass membrane protein</topology>
    </subcellularLocation>
</comment>
<feature type="region of interest" description="Disordered" evidence="6">
    <location>
        <begin position="1"/>
        <end position="22"/>
    </location>
</feature>
<comment type="caution">
    <text evidence="8">The sequence shown here is derived from an EMBL/GenBank/DDBJ whole genome shotgun (WGS) entry which is preliminary data.</text>
</comment>
<feature type="transmembrane region" description="Helical" evidence="7">
    <location>
        <begin position="132"/>
        <end position="156"/>
    </location>
</feature>
<protein>
    <submittedName>
        <fullName evidence="8">ABC transporter permease</fullName>
    </submittedName>
</protein>
<evidence type="ECO:0000256" key="6">
    <source>
        <dbReference type="SAM" id="MobiDB-lite"/>
    </source>
</evidence>
<feature type="transmembrane region" description="Helical" evidence="7">
    <location>
        <begin position="163"/>
        <end position="182"/>
    </location>
</feature>
<evidence type="ECO:0000256" key="7">
    <source>
        <dbReference type="SAM" id="Phobius"/>
    </source>
</evidence>
<keyword evidence="2" id="KW-1003">Cell membrane</keyword>
<dbReference type="AlphaFoldDB" id="A0A401YPN9"/>
<dbReference type="PANTHER" id="PTHR47089">
    <property type="entry name" value="ABC TRANSPORTER, PERMEASE PROTEIN"/>
    <property type="match status" value="1"/>
</dbReference>
<evidence type="ECO:0000256" key="5">
    <source>
        <dbReference type="ARBA" id="ARBA00023136"/>
    </source>
</evidence>
<keyword evidence="3 7" id="KW-0812">Transmembrane</keyword>
<dbReference type="GO" id="GO:0005886">
    <property type="term" value="C:plasma membrane"/>
    <property type="evidence" value="ECO:0007669"/>
    <property type="project" value="UniProtKB-SubCell"/>
</dbReference>
<dbReference type="RefSeq" id="WP_126638608.1">
    <property type="nucleotide sequence ID" value="NZ_BIFH01000021.1"/>
</dbReference>
<evidence type="ECO:0000256" key="1">
    <source>
        <dbReference type="ARBA" id="ARBA00004651"/>
    </source>
</evidence>
<name>A0A401YPN9_9ACTN</name>
<evidence type="ECO:0000256" key="4">
    <source>
        <dbReference type="ARBA" id="ARBA00022989"/>
    </source>
</evidence>
<evidence type="ECO:0000256" key="2">
    <source>
        <dbReference type="ARBA" id="ARBA00022475"/>
    </source>
</evidence>
<reference evidence="8 9" key="1">
    <citation type="submission" date="2018-12" db="EMBL/GenBank/DDBJ databases">
        <title>Draft genome sequence of Embleya hyalina NBRC 13850T.</title>
        <authorList>
            <person name="Komaki H."/>
            <person name="Hosoyama A."/>
            <person name="Kimura A."/>
            <person name="Ichikawa N."/>
            <person name="Tamura T."/>
        </authorList>
    </citation>
    <scope>NUCLEOTIDE SEQUENCE [LARGE SCALE GENOMIC DNA]</scope>
    <source>
        <strain evidence="8 9">NBRC 13850</strain>
    </source>
</reference>
<keyword evidence="9" id="KW-1185">Reference proteome</keyword>
<dbReference type="Pfam" id="PF02653">
    <property type="entry name" value="BPD_transp_2"/>
    <property type="match status" value="1"/>
</dbReference>
<feature type="transmembrane region" description="Helical" evidence="7">
    <location>
        <begin position="36"/>
        <end position="57"/>
    </location>
</feature>
<feature type="transmembrane region" description="Helical" evidence="7">
    <location>
        <begin position="347"/>
        <end position="366"/>
    </location>
</feature>
<dbReference type="PANTHER" id="PTHR47089:SF1">
    <property type="entry name" value="GUANOSINE ABC TRANSPORTER PERMEASE PROTEIN NUPP"/>
    <property type="match status" value="1"/>
</dbReference>
<evidence type="ECO:0000256" key="3">
    <source>
        <dbReference type="ARBA" id="ARBA00022692"/>
    </source>
</evidence>
<dbReference type="OrthoDB" id="45037at2"/>